<dbReference type="Proteomes" id="UP001213000">
    <property type="component" value="Unassembled WGS sequence"/>
</dbReference>
<gene>
    <name evidence="1" type="ORF">NP233_g5671</name>
</gene>
<protein>
    <submittedName>
        <fullName evidence="1">Uncharacterized protein</fullName>
    </submittedName>
</protein>
<proteinExistence type="predicted"/>
<sequence>MYSSNIRSQRCVALYLDGPRDAGDYRTRLQIKSSLRRLWPRFVERCEALGIEGPICGVITNLDHLSPGQRRPEDNHSTIRLYDRYNYAIGTFHAPMPRGHEKMAWFSVARNEWREGLEFRRVFKKGMTVGVFAPQK</sequence>
<name>A0AAD5VV31_9AGAR</name>
<accession>A0AAD5VV31</accession>
<dbReference type="EMBL" id="JANIEX010000342">
    <property type="protein sequence ID" value="KAJ3568498.1"/>
    <property type="molecule type" value="Genomic_DNA"/>
</dbReference>
<evidence type="ECO:0000313" key="1">
    <source>
        <dbReference type="EMBL" id="KAJ3568498.1"/>
    </source>
</evidence>
<organism evidence="1 2">
    <name type="scientific">Leucocoprinus birnbaumii</name>
    <dbReference type="NCBI Taxonomy" id="56174"/>
    <lineage>
        <taxon>Eukaryota</taxon>
        <taxon>Fungi</taxon>
        <taxon>Dikarya</taxon>
        <taxon>Basidiomycota</taxon>
        <taxon>Agaricomycotina</taxon>
        <taxon>Agaricomycetes</taxon>
        <taxon>Agaricomycetidae</taxon>
        <taxon>Agaricales</taxon>
        <taxon>Agaricineae</taxon>
        <taxon>Agaricaceae</taxon>
        <taxon>Leucocoprinus</taxon>
    </lineage>
</organism>
<comment type="caution">
    <text evidence="1">The sequence shown here is derived from an EMBL/GenBank/DDBJ whole genome shotgun (WGS) entry which is preliminary data.</text>
</comment>
<reference evidence="1" key="1">
    <citation type="submission" date="2022-07" db="EMBL/GenBank/DDBJ databases">
        <title>Genome Sequence of Leucocoprinus birnbaumii.</title>
        <authorList>
            <person name="Buettner E."/>
        </authorList>
    </citation>
    <scope>NUCLEOTIDE SEQUENCE</scope>
    <source>
        <strain evidence="1">VT141</strain>
    </source>
</reference>
<evidence type="ECO:0000313" key="2">
    <source>
        <dbReference type="Proteomes" id="UP001213000"/>
    </source>
</evidence>
<keyword evidence="2" id="KW-1185">Reference proteome</keyword>
<dbReference type="AlphaFoldDB" id="A0AAD5VV31"/>